<dbReference type="EMBL" id="CP001670">
    <property type="protein sequence ID" value="AFZ80909.1"/>
    <property type="molecule type" value="Genomic_DNA"/>
</dbReference>
<organism evidence="6 7">
    <name type="scientific">Theileria equi strain WA</name>
    <dbReference type="NCBI Taxonomy" id="1537102"/>
    <lineage>
        <taxon>Eukaryota</taxon>
        <taxon>Sar</taxon>
        <taxon>Alveolata</taxon>
        <taxon>Apicomplexa</taxon>
        <taxon>Aconoidasida</taxon>
        <taxon>Piroplasmida</taxon>
        <taxon>Theileriidae</taxon>
        <taxon>Theileria</taxon>
    </lineage>
</organism>
<dbReference type="GO" id="GO:0032040">
    <property type="term" value="C:small-subunit processome"/>
    <property type="evidence" value="ECO:0007669"/>
    <property type="project" value="TreeGrafter"/>
</dbReference>
<feature type="repeat" description="WD" evidence="5">
    <location>
        <begin position="162"/>
        <end position="194"/>
    </location>
</feature>
<keyword evidence="3" id="KW-0677">Repeat</keyword>
<dbReference type="GeneID" id="15805537"/>
<sequence length="347" mass="38668">MTIKLQSSVEKRSHKNCITSVAVHSEVIATGGKDSTVELDQLSQTGLKTIKRYNLIENNIVKCNATSVDITQGTVICGTNVGLVNIIDTREDKINEFPAHKDQISYVKYLTDNVLVSAGFDRKVRVWDTRNLEIPIHDLVGHTASVNYIDTLPFIQEEDEYSVSFGDNYERILTSASDRTARLWNVNRGTHLAFQVPIELSQNVESCVVMQKTPHYVFAVGLDSEYLLVYSIKFKLHIGSLSIGKGVCINCIRKFDDLLIVGTSAGKLHFVECSFSKDYSKCEMTIVSTFDFKGSVNDLKITETPDGIVLYSAIGTELRLGRWLNISLDGGIKPKNLLNVSTFQIDT</sequence>
<gene>
    <name evidence="6" type="ORF">BEWA_003170</name>
</gene>
<evidence type="ECO:0000256" key="5">
    <source>
        <dbReference type="PROSITE-ProRule" id="PRU00221"/>
    </source>
</evidence>
<protein>
    <submittedName>
        <fullName evidence="6">WD domain, G-beta repeat domain-containing protein</fullName>
        <ecNumber evidence="6">1.3.1.74</ecNumber>
    </submittedName>
</protein>
<dbReference type="PANTHER" id="PTHR19865:SF0">
    <property type="entry name" value="U3 SMALL NUCLEOLAR RNA-INTERACTING PROTEIN 2"/>
    <property type="match status" value="1"/>
</dbReference>
<reference evidence="6 7" key="1">
    <citation type="journal article" date="2012" name="BMC Genomics">
        <title>Comparative genomic analysis and phylogenetic position of Theileria equi.</title>
        <authorList>
            <person name="Kappmeyer L.S."/>
            <person name="Thiagarajan M."/>
            <person name="Herndon D.R."/>
            <person name="Ramsay J.D."/>
            <person name="Caler E."/>
            <person name="Djikeng A."/>
            <person name="Gillespie J.J."/>
            <person name="Lau A.O."/>
            <person name="Roalson E.H."/>
            <person name="Silva J.C."/>
            <person name="Silva M.G."/>
            <person name="Suarez C.E."/>
            <person name="Ueti M.W."/>
            <person name="Nene V.M."/>
            <person name="Mealey R.H."/>
            <person name="Knowles D.P."/>
            <person name="Brayton K.A."/>
        </authorList>
    </citation>
    <scope>NUCLEOTIDE SEQUENCE [LARGE SCALE GENOMIC DNA]</scope>
    <source>
        <strain evidence="6 7">WA</strain>
    </source>
</reference>
<evidence type="ECO:0000313" key="6">
    <source>
        <dbReference type="EMBL" id="AFZ80909.1"/>
    </source>
</evidence>
<dbReference type="OrthoDB" id="6252103at2759"/>
<dbReference type="InterPro" id="IPR036322">
    <property type="entry name" value="WD40_repeat_dom_sf"/>
</dbReference>
<dbReference type="RefSeq" id="XP_004830575.1">
    <property type="nucleotide sequence ID" value="XM_004830518.1"/>
</dbReference>
<accession>L0B1D1</accession>
<dbReference type="Gene3D" id="2.130.10.10">
    <property type="entry name" value="YVTN repeat-like/Quinoprotein amine dehydrogenase"/>
    <property type="match status" value="1"/>
</dbReference>
<dbReference type="InterPro" id="IPR039241">
    <property type="entry name" value="Rrp9-like"/>
</dbReference>
<dbReference type="PANTHER" id="PTHR19865">
    <property type="entry name" value="U3 SMALL NUCLEOLAR RNA INTERACTING PROTEIN 2"/>
    <property type="match status" value="1"/>
</dbReference>
<dbReference type="VEuPathDB" id="PiroplasmaDB:BEWA_003170"/>
<evidence type="ECO:0000256" key="4">
    <source>
        <dbReference type="ARBA" id="ARBA00023242"/>
    </source>
</evidence>
<evidence type="ECO:0000256" key="1">
    <source>
        <dbReference type="ARBA" id="ARBA00004123"/>
    </source>
</evidence>
<dbReference type="InterPro" id="IPR019775">
    <property type="entry name" value="WD40_repeat_CS"/>
</dbReference>
<keyword evidence="7" id="KW-1185">Reference proteome</keyword>
<name>L0B1D1_THEEQ</name>
<dbReference type="EC" id="1.3.1.74" evidence="6"/>
<evidence type="ECO:0000313" key="7">
    <source>
        <dbReference type="Proteomes" id="UP000031512"/>
    </source>
</evidence>
<dbReference type="GO" id="GO:0032440">
    <property type="term" value="F:2-alkenal reductase [NAD(P)H] activity"/>
    <property type="evidence" value="ECO:0007669"/>
    <property type="project" value="UniProtKB-EC"/>
</dbReference>
<dbReference type="InterPro" id="IPR001680">
    <property type="entry name" value="WD40_rpt"/>
</dbReference>
<dbReference type="Pfam" id="PF00400">
    <property type="entry name" value="WD40"/>
    <property type="match status" value="2"/>
</dbReference>
<keyword evidence="2 5" id="KW-0853">WD repeat</keyword>
<dbReference type="STRING" id="1537102.L0B1D1"/>
<feature type="repeat" description="WD" evidence="5">
    <location>
        <begin position="97"/>
        <end position="131"/>
    </location>
</feature>
<dbReference type="PROSITE" id="PS50082">
    <property type="entry name" value="WD_REPEATS_2"/>
    <property type="match status" value="2"/>
</dbReference>
<dbReference type="PROSITE" id="PS00678">
    <property type="entry name" value="WD_REPEATS_1"/>
    <property type="match status" value="1"/>
</dbReference>
<comment type="subcellular location">
    <subcellularLocation>
        <location evidence="1">Nucleus</location>
    </subcellularLocation>
</comment>
<dbReference type="AlphaFoldDB" id="L0B1D1"/>
<dbReference type="KEGG" id="beq:BEWA_003170"/>
<dbReference type="GO" id="GO:0034511">
    <property type="term" value="F:U3 snoRNA binding"/>
    <property type="evidence" value="ECO:0007669"/>
    <property type="project" value="InterPro"/>
</dbReference>
<evidence type="ECO:0000256" key="3">
    <source>
        <dbReference type="ARBA" id="ARBA00022737"/>
    </source>
</evidence>
<evidence type="ECO:0000256" key="2">
    <source>
        <dbReference type="ARBA" id="ARBA00022574"/>
    </source>
</evidence>
<dbReference type="eggNOG" id="KOG0299">
    <property type="taxonomic scope" value="Eukaryota"/>
</dbReference>
<keyword evidence="6" id="KW-0560">Oxidoreductase</keyword>
<dbReference type="SUPFAM" id="SSF50978">
    <property type="entry name" value="WD40 repeat-like"/>
    <property type="match status" value="1"/>
</dbReference>
<dbReference type="PROSITE" id="PS50294">
    <property type="entry name" value="WD_REPEATS_REGION"/>
    <property type="match status" value="1"/>
</dbReference>
<dbReference type="Proteomes" id="UP000031512">
    <property type="component" value="Chromosome 3"/>
</dbReference>
<proteinExistence type="predicted"/>
<keyword evidence="4" id="KW-0539">Nucleus</keyword>
<dbReference type="InterPro" id="IPR015943">
    <property type="entry name" value="WD40/YVTN_repeat-like_dom_sf"/>
</dbReference>
<dbReference type="SMART" id="SM00320">
    <property type="entry name" value="WD40"/>
    <property type="match status" value="3"/>
</dbReference>